<sequence length="99" mass="11362">MHQYKHCTNYNGNLYNRAWCPICPRDDGVLIESMDGCFGLCRKKDKGHDLGTPKHGTLLFADQLVDERGVANIHSYRNVNGIDKDEDVQRGRKHFKSLE</sequence>
<dbReference type="EMBL" id="LSMT01000689">
    <property type="protein sequence ID" value="PFX15080.1"/>
    <property type="molecule type" value="Genomic_DNA"/>
</dbReference>
<name>A0A2B4RF08_STYPI</name>
<gene>
    <name evidence="1" type="ORF">AWC38_SpisGene20718</name>
</gene>
<protein>
    <submittedName>
        <fullName evidence="1">Uncharacterized protein</fullName>
    </submittedName>
</protein>
<evidence type="ECO:0000313" key="2">
    <source>
        <dbReference type="Proteomes" id="UP000225706"/>
    </source>
</evidence>
<dbReference type="Proteomes" id="UP000225706">
    <property type="component" value="Unassembled WGS sequence"/>
</dbReference>
<organism evidence="1 2">
    <name type="scientific">Stylophora pistillata</name>
    <name type="common">Smooth cauliflower coral</name>
    <dbReference type="NCBI Taxonomy" id="50429"/>
    <lineage>
        <taxon>Eukaryota</taxon>
        <taxon>Metazoa</taxon>
        <taxon>Cnidaria</taxon>
        <taxon>Anthozoa</taxon>
        <taxon>Hexacorallia</taxon>
        <taxon>Scleractinia</taxon>
        <taxon>Astrocoeniina</taxon>
        <taxon>Pocilloporidae</taxon>
        <taxon>Stylophora</taxon>
    </lineage>
</organism>
<accession>A0A2B4RF08</accession>
<keyword evidence="2" id="KW-1185">Reference proteome</keyword>
<comment type="caution">
    <text evidence="1">The sequence shown here is derived from an EMBL/GenBank/DDBJ whole genome shotgun (WGS) entry which is preliminary data.</text>
</comment>
<reference evidence="2" key="1">
    <citation type="journal article" date="2017" name="bioRxiv">
        <title>Comparative analysis of the genomes of Stylophora pistillata and Acropora digitifera provides evidence for extensive differences between species of corals.</title>
        <authorList>
            <person name="Voolstra C.R."/>
            <person name="Li Y."/>
            <person name="Liew Y.J."/>
            <person name="Baumgarten S."/>
            <person name="Zoccola D."/>
            <person name="Flot J.-F."/>
            <person name="Tambutte S."/>
            <person name="Allemand D."/>
            <person name="Aranda M."/>
        </authorList>
    </citation>
    <scope>NUCLEOTIDE SEQUENCE [LARGE SCALE GENOMIC DNA]</scope>
</reference>
<evidence type="ECO:0000313" key="1">
    <source>
        <dbReference type="EMBL" id="PFX15080.1"/>
    </source>
</evidence>
<dbReference type="AlphaFoldDB" id="A0A2B4RF08"/>
<proteinExistence type="predicted"/>